<organism evidence="2 3">
    <name type="scientific">Podospora pseudoanserina</name>
    <dbReference type="NCBI Taxonomy" id="2609844"/>
    <lineage>
        <taxon>Eukaryota</taxon>
        <taxon>Fungi</taxon>
        <taxon>Dikarya</taxon>
        <taxon>Ascomycota</taxon>
        <taxon>Pezizomycotina</taxon>
        <taxon>Sordariomycetes</taxon>
        <taxon>Sordariomycetidae</taxon>
        <taxon>Sordariales</taxon>
        <taxon>Podosporaceae</taxon>
        <taxon>Podospora</taxon>
    </lineage>
</organism>
<proteinExistence type="predicted"/>
<feature type="domain" description="Clr5" evidence="1">
    <location>
        <begin position="21"/>
        <end position="66"/>
    </location>
</feature>
<keyword evidence="3" id="KW-1185">Reference proteome</keyword>
<comment type="caution">
    <text evidence="2">The sequence shown here is derived from an EMBL/GenBank/DDBJ whole genome shotgun (WGS) entry which is preliminary data.</text>
</comment>
<reference evidence="2 3" key="1">
    <citation type="journal article" date="2023" name="bioRxiv">
        <title>High-quality genome assemblies of four members of thePodospora anserinaspecies complex.</title>
        <authorList>
            <person name="Ament-Velasquez S.L."/>
            <person name="Vogan A.A."/>
            <person name="Wallerman O."/>
            <person name="Hartmann F."/>
            <person name="Gautier V."/>
            <person name="Silar P."/>
            <person name="Giraud T."/>
            <person name="Johannesson H."/>
        </authorList>
    </citation>
    <scope>NUCLEOTIDE SEQUENCE [LARGE SCALE GENOMIC DNA]</scope>
    <source>
        <strain evidence="2 3">CBS 124.78</strain>
    </source>
</reference>
<evidence type="ECO:0000313" key="3">
    <source>
        <dbReference type="Proteomes" id="UP001323617"/>
    </source>
</evidence>
<dbReference type="RefSeq" id="XP_062802282.1">
    <property type="nucleotide sequence ID" value="XM_062946212.1"/>
</dbReference>
<sequence length="119" mass="13511">MDISNLTPSSQEAKFLHIPYEERWKALKPIIIPLYLEARGSNGKGLTISQIADFMKCHYQFHGAEKKEIVAAIGKRPSHEFSTSHVKLANGRALDKKQMKRYLSDQIRHQSIDPILPGV</sequence>
<dbReference type="InterPro" id="IPR025676">
    <property type="entry name" value="Clr5_dom"/>
</dbReference>
<evidence type="ECO:0000259" key="1">
    <source>
        <dbReference type="Pfam" id="PF14420"/>
    </source>
</evidence>
<gene>
    <name evidence="2" type="ORF">QC764_311020</name>
</gene>
<evidence type="ECO:0000313" key="2">
    <source>
        <dbReference type="EMBL" id="KAK4678812.1"/>
    </source>
</evidence>
<dbReference type="EMBL" id="JAFFHC010000003">
    <property type="protein sequence ID" value="KAK4678812.1"/>
    <property type="molecule type" value="Genomic_DNA"/>
</dbReference>
<accession>A0ABR0IEJ3</accession>
<dbReference type="GeneID" id="87967077"/>
<dbReference type="Proteomes" id="UP001323617">
    <property type="component" value="Unassembled WGS sequence"/>
</dbReference>
<protein>
    <recommendedName>
        <fullName evidence="1">Clr5 domain-containing protein</fullName>
    </recommendedName>
</protein>
<dbReference type="Pfam" id="PF14420">
    <property type="entry name" value="Clr5"/>
    <property type="match status" value="1"/>
</dbReference>
<name>A0ABR0IEJ3_9PEZI</name>